<feature type="compositionally biased region" description="Low complexity" evidence="1">
    <location>
        <begin position="194"/>
        <end position="205"/>
    </location>
</feature>
<gene>
    <name evidence="3" type="ORF">LTR91_017458</name>
</gene>
<name>A0AAN6K605_9PEZI</name>
<evidence type="ECO:0000256" key="1">
    <source>
        <dbReference type="SAM" id="MobiDB-lite"/>
    </source>
</evidence>
<proteinExistence type="predicted"/>
<protein>
    <recommendedName>
        <fullName evidence="2">SGF29 C-terminal domain-containing protein</fullName>
    </recommendedName>
</protein>
<feature type="compositionally biased region" description="Polar residues" evidence="1">
    <location>
        <begin position="221"/>
        <end position="232"/>
    </location>
</feature>
<dbReference type="Pfam" id="PF07039">
    <property type="entry name" value="SGF29_Tudor"/>
    <property type="match status" value="1"/>
</dbReference>
<dbReference type="EMBL" id="JAUJLE010000227">
    <property type="protein sequence ID" value="KAK0966685.1"/>
    <property type="molecule type" value="Genomic_DNA"/>
</dbReference>
<sequence length="437" mass="47019">MSSRNRARGASNQDADEERRLWKEILDRSREVDVMVARSNTIGEEIIELETQIAALIDADSSTSTLDDKLEKLYRENVKICEEVQHHLMLDAAKASCVSQEGQSNGTNLLDSINILAGLRGASEESQAQIQASQSQRVASGKGARPRKGGPKPGLATPAISTTENSHEEVSAAPSPRIHISTAGRLSAAKDGKASVSSRANSVAATRETSVKIEQDGAESVASSTDAPSVSVANGPASGSKGSVTSLAGRPTNRLVLRMGEIVFCRHDFKNTHTSSTPGKPGTASDSLPEGEGILCRVTNVIGEGKQRRYEVQDADMSGDPLPPPQRASVSQLIQIPASNKGLSGLEKGKSVLAQYPDTTTFYKAEVFEAWKMVKMSAESEPGLVRLNFQDDEQSREVRIVRHVRVSCRACVFVSEVYQLFYLLTDTLLIRLNAALS</sequence>
<organism evidence="3 4">
    <name type="scientific">Friedmanniomyces endolithicus</name>
    <dbReference type="NCBI Taxonomy" id="329885"/>
    <lineage>
        <taxon>Eukaryota</taxon>
        <taxon>Fungi</taxon>
        <taxon>Dikarya</taxon>
        <taxon>Ascomycota</taxon>
        <taxon>Pezizomycotina</taxon>
        <taxon>Dothideomycetes</taxon>
        <taxon>Dothideomycetidae</taxon>
        <taxon>Mycosphaerellales</taxon>
        <taxon>Teratosphaeriaceae</taxon>
        <taxon>Friedmanniomyces</taxon>
    </lineage>
</organism>
<accession>A0AAN6K605</accession>
<reference evidence="3" key="1">
    <citation type="submission" date="2023-06" db="EMBL/GenBank/DDBJ databases">
        <title>Black Yeasts Isolated from many extreme environments.</title>
        <authorList>
            <person name="Coleine C."/>
            <person name="Stajich J.E."/>
            <person name="Selbmann L."/>
        </authorList>
    </citation>
    <scope>NUCLEOTIDE SEQUENCE</scope>
    <source>
        <strain evidence="3">CCFEE 5200</strain>
    </source>
</reference>
<evidence type="ECO:0000313" key="4">
    <source>
        <dbReference type="Proteomes" id="UP001175353"/>
    </source>
</evidence>
<feature type="domain" description="SGF29 C-terminal" evidence="2">
    <location>
        <begin position="253"/>
        <end position="420"/>
    </location>
</feature>
<evidence type="ECO:0000313" key="3">
    <source>
        <dbReference type="EMBL" id="KAK0966685.1"/>
    </source>
</evidence>
<dbReference type="PANTHER" id="PTHR21539:SF0">
    <property type="entry name" value="SAGA-ASSOCIATED FACTOR 29"/>
    <property type="match status" value="1"/>
</dbReference>
<dbReference type="PANTHER" id="PTHR21539">
    <property type="entry name" value="SAGA-ASSOCIATED FACTOR 29"/>
    <property type="match status" value="1"/>
</dbReference>
<feature type="region of interest" description="Disordered" evidence="1">
    <location>
        <begin position="270"/>
        <end position="290"/>
    </location>
</feature>
<feature type="region of interest" description="Disordered" evidence="1">
    <location>
        <begin position="126"/>
        <end position="247"/>
    </location>
</feature>
<dbReference type="Gene3D" id="2.30.30.140">
    <property type="match status" value="1"/>
</dbReference>
<dbReference type="PROSITE" id="PS51518">
    <property type="entry name" value="SGF29_C"/>
    <property type="match status" value="1"/>
</dbReference>
<feature type="compositionally biased region" description="Low complexity" evidence="1">
    <location>
        <begin position="126"/>
        <end position="143"/>
    </location>
</feature>
<dbReference type="InterPro" id="IPR010750">
    <property type="entry name" value="SGF29_tudor-like_dom"/>
</dbReference>
<dbReference type="AlphaFoldDB" id="A0AAN6K605"/>
<dbReference type="InterPro" id="IPR037802">
    <property type="entry name" value="SGF29"/>
</dbReference>
<dbReference type="GO" id="GO:0000124">
    <property type="term" value="C:SAGA complex"/>
    <property type="evidence" value="ECO:0007669"/>
    <property type="project" value="InterPro"/>
</dbReference>
<comment type="caution">
    <text evidence="3">The sequence shown here is derived from an EMBL/GenBank/DDBJ whole genome shotgun (WGS) entry which is preliminary data.</text>
</comment>
<dbReference type="Proteomes" id="UP001175353">
    <property type="component" value="Unassembled WGS sequence"/>
</dbReference>
<keyword evidence="4" id="KW-1185">Reference proteome</keyword>
<evidence type="ECO:0000259" key="2">
    <source>
        <dbReference type="PROSITE" id="PS51518"/>
    </source>
</evidence>